<name>A0A266NB57_9PSED</name>
<dbReference type="InterPro" id="IPR047817">
    <property type="entry name" value="ABC2_TM_bact-type"/>
</dbReference>
<gene>
    <name evidence="10" type="ORF">CJF39_09965</name>
</gene>
<dbReference type="EMBL" id="NQKI01000012">
    <property type="protein sequence ID" value="OZY59640.1"/>
    <property type="molecule type" value="Genomic_DNA"/>
</dbReference>
<keyword evidence="4" id="KW-1003">Cell membrane</keyword>
<feature type="transmembrane region" description="Helical" evidence="8">
    <location>
        <begin position="175"/>
        <end position="199"/>
    </location>
</feature>
<dbReference type="GO" id="GO:0005886">
    <property type="term" value="C:plasma membrane"/>
    <property type="evidence" value="ECO:0007669"/>
    <property type="project" value="UniProtKB-SubCell"/>
</dbReference>
<protein>
    <submittedName>
        <fullName evidence="10">ABC transporter permease</fullName>
    </submittedName>
</protein>
<comment type="caution">
    <text evidence="10">The sequence shown here is derived from an EMBL/GenBank/DDBJ whole genome shotgun (WGS) entry which is preliminary data.</text>
</comment>
<dbReference type="Pfam" id="PF12698">
    <property type="entry name" value="ABC2_membrane_3"/>
    <property type="match status" value="1"/>
</dbReference>
<dbReference type="AlphaFoldDB" id="A0A266NB57"/>
<keyword evidence="7 8" id="KW-0472">Membrane</keyword>
<dbReference type="RefSeq" id="WP_094993260.1">
    <property type="nucleotide sequence ID" value="NZ_NQKI01000012.1"/>
</dbReference>
<dbReference type="InterPro" id="IPR013525">
    <property type="entry name" value="ABC2_TM"/>
</dbReference>
<dbReference type="InterPro" id="IPR051449">
    <property type="entry name" value="ABC-2_transporter_component"/>
</dbReference>
<feature type="transmembrane region" description="Helical" evidence="8">
    <location>
        <begin position="252"/>
        <end position="280"/>
    </location>
</feature>
<evidence type="ECO:0000256" key="1">
    <source>
        <dbReference type="ARBA" id="ARBA00004651"/>
    </source>
</evidence>
<dbReference type="Gene3D" id="3.40.1710.10">
    <property type="entry name" value="abc type-2 transporter like domain"/>
    <property type="match status" value="1"/>
</dbReference>
<dbReference type="PANTHER" id="PTHR30294">
    <property type="entry name" value="MEMBRANE COMPONENT OF ABC TRANSPORTER YHHJ-RELATED"/>
    <property type="match status" value="1"/>
</dbReference>
<sequence length="372" mass="40146">MHKLSHILRLGIKELTSLRHDSVLLLFLFYAFTVAIYMPAAGSIIGVHNASVAIVDEDHSALSRKLSESLLPPEFKTPQALPYDQLDESMDGGQYTFVINVPANFQADLLAGREPGLQVNVDATAMSQAFMGAGYIGRIFQRELLNYTGQANAAANTPALINARALFNPNLEGGWFLAVIQIVNNITILAIVLTGTALLREREHGTLDHLLVLPLTALEIMLAKIWSSMLVVVLCTWVSLEVIVKWALGVPLAGSLALFLGVTALYLFASTALGIFLATLARSTPQFGLLAIPVIIPMLLLSGGSTPLDSMPEWLQWVMQCSPSTHFVSLSAAILFRGAGVDVVWPDLLALAAIGLLFFAIALARFRKSLAS</sequence>
<feature type="transmembrane region" description="Helical" evidence="8">
    <location>
        <begin position="287"/>
        <end position="308"/>
    </location>
</feature>
<feature type="transmembrane region" description="Helical" evidence="8">
    <location>
        <begin position="348"/>
        <end position="366"/>
    </location>
</feature>
<evidence type="ECO:0000256" key="2">
    <source>
        <dbReference type="ARBA" id="ARBA00007783"/>
    </source>
</evidence>
<keyword evidence="5 8" id="KW-0812">Transmembrane</keyword>
<keyword evidence="3" id="KW-0813">Transport</keyword>
<proteinExistence type="inferred from homology"/>
<accession>A0A266NB57</accession>
<evidence type="ECO:0000256" key="5">
    <source>
        <dbReference type="ARBA" id="ARBA00022692"/>
    </source>
</evidence>
<evidence type="ECO:0000256" key="6">
    <source>
        <dbReference type="ARBA" id="ARBA00022989"/>
    </source>
</evidence>
<reference evidence="10 11" key="1">
    <citation type="submission" date="2017-08" db="EMBL/GenBank/DDBJ databases">
        <title>Genomic and metabolic characterisation of spoilage-associated Pseudomonas species.</title>
        <authorList>
            <person name="Stanborough T."/>
            <person name="Fegan N."/>
            <person name="Powell S.M."/>
            <person name="Singh T."/>
            <person name="Tamplin M.L."/>
            <person name="Chandry P.S."/>
        </authorList>
    </citation>
    <scope>NUCLEOTIDE SEQUENCE [LARGE SCALE GENOMIC DNA]</scope>
    <source>
        <strain evidence="10 11">L1802</strain>
    </source>
</reference>
<evidence type="ECO:0000259" key="9">
    <source>
        <dbReference type="PROSITE" id="PS51012"/>
    </source>
</evidence>
<evidence type="ECO:0000313" key="11">
    <source>
        <dbReference type="Proteomes" id="UP000215788"/>
    </source>
</evidence>
<evidence type="ECO:0000256" key="3">
    <source>
        <dbReference type="ARBA" id="ARBA00022448"/>
    </source>
</evidence>
<dbReference type="OrthoDB" id="9808686at2"/>
<feature type="domain" description="ABC transmembrane type-2" evidence="9">
    <location>
        <begin position="133"/>
        <end position="369"/>
    </location>
</feature>
<dbReference type="PANTHER" id="PTHR30294:SF47">
    <property type="entry name" value="INNER MEMBRANE TRANSPORT PERMEASE YHHJ"/>
    <property type="match status" value="1"/>
</dbReference>
<dbReference type="GO" id="GO:0140359">
    <property type="term" value="F:ABC-type transporter activity"/>
    <property type="evidence" value="ECO:0007669"/>
    <property type="project" value="InterPro"/>
</dbReference>
<dbReference type="Proteomes" id="UP000215788">
    <property type="component" value="Unassembled WGS sequence"/>
</dbReference>
<evidence type="ECO:0000256" key="8">
    <source>
        <dbReference type="SAM" id="Phobius"/>
    </source>
</evidence>
<evidence type="ECO:0000256" key="4">
    <source>
        <dbReference type="ARBA" id="ARBA00022475"/>
    </source>
</evidence>
<keyword evidence="6 8" id="KW-1133">Transmembrane helix</keyword>
<feature type="transmembrane region" description="Helical" evidence="8">
    <location>
        <begin position="211"/>
        <end position="240"/>
    </location>
</feature>
<comment type="similarity">
    <text evidence="2">Belongs to the ABC-2 integral membrane protein family.</text>
</comment>
<organism evidence="10 11">
    <name type="scientific">Pseudomonas lundensis</name>
    <dbReference type="NCBI Taxonomy" id="86185"/>
    <lineage>
        <taxon>Bacteria</taxon>
        <taxon>Pseudomonadati</taxon>
        <taxon>Pseudomonadota</taxon>
        <taxon>Gammaproteobacteria</taxon>
        <taxon>Pseudomonadales</taxon>
        <taxon>Pseudomonadaceae</taxon>
        <taxon>Pseudomonas</taxon>
    </lineage>
</organism>
<evidence type="ECO:0000313" key="10">
    <source>
        <dbReference type="EMBL" id="OZY59640.1"/>
    </source>
</evidence>
<comment type="subcellular location">
    <subcellularLocation>
        <location evidence="1">Cell membrane</location>
        <topology evidence="1">Multi-pass membrane protein</topology>
    </subcellularLocation>
</comment>
<evidence type="ECO:0000256" key="7">
    <source>
        <dbReference type="ARBA" id="ARBA00023136"/>
    </source>
</evidence>
<dbReference type="PROSITE" id="PS51012">
    <property type="entry name" value="ABC_TM2"/>
    <property type="match status" value="1"/>
</dbReference>
<feature type="transmembrane region" description="Helical" evidence="8">
    <location>
        <begin position="21"/>
        <end position="40"/>
    </location>
</feature>